<evidence type="ECO:0000256" key="1">
    <source>
        <dbReference type="ARBA" id="ARBA00007958"/>
    </source>
</evidence>
<protein>
    <submittedName>
        <fullName evidence="2">HAD family hydrolase</fullName>
    </submittedName>
</protein>
<keyword evidence="2" id="KW-0378">Hydrolase</keyword>
<dbReference type="SUPFAM" id="SSF56784">
    <property type="entry name" value="HAD-like"/>
    <property type="match status" value="1"/>
</dbReference>
<dbReference type="OrthoDB" id="115864at2157"/>
<evidence type="ECO:0000313" key="3">
    <source>
        <dbReference type="Proteomes" id="UP000289691"/>
    </source>
</evidence>
<dbReference type="InterPro" id="IPR023198">
    <property type="entry name" value="PGP-like_dom2"/>
</dbReference>
<dbReference type="Gene3D" id="1.10.150.240">
    <property type="entry name" value="Putative phosphatase, domain 2"/>
    <property type="match status" value="1"/>
</dbReference>
<comment type="similarity">
    <text evidence="1">Belongs to the HAD-like hydrolase superfamily.</text>
</comment>
<dbReference type="InterPro" id="IPR050155">
    <property type="entry name" value="HAD-like_hydrolase_sf"/>
</dbReference>
<organism evidence="2 3">
    <name type="scientific">Halorientalis pallida</name>
    <dbReference type="NCBI Taxonomy" id="2479928"/>
    <lineage>
        <taxon>Archaea</taxon>
        <taxon>Methanobacteriati</taxon>
        <taxon>Methanobacteriota</taxon>
        <taxon>Stenosarchaea group</taxon>
        <taxon>Halobacteria</taxon>
        <taxon>Halobacteriales</taxon>
        <taxon>Haloarculaceae</taxon>
        <taxon>Halorientalis</taxon>
    </lineage>
</organism>
<dbReference type="SFLD" id="SFLDS00003">
    <property type="entry name" value="Haloacid_Dehalogenase"/>
    <property type="match status" value="1"/>
</dbReference>
<evidence type="ECO:0000313" key="2">
    <source>
        <dbReference type="EMBL" id="RXK47851.1"/>
    </source>
</evidence>
<dbReference type="SFLD" id="SFLDG01129">
    <property type="entry name" value="C1.5:_HAD__Beta-PGM__Phosphata"/>
    <property type="match status" value="1"/>
</dbReference>
<dbReference type="InterPro" id="IPR023214">
    <property type="entry name" value="HAD_sf"/>
</dbReference>
<gene>
    <name evidence="2" type="ORF">EAF64_14470</name>
</gene>
<dbReference type="PANTHER" id="PTHR43434:SF1">
    <property type="entry name" value="PHOSPHOGLYCOLATE PHOSPHATASE"/>
    <property type="match status" value="1"/>
</dbReference>
<dbReference type="RefSeq" id="WP_129069703.1">
    <property type="nucleotide sequence ID" value="NZ_RDFA01000005.1"/>
</dbReference>
<dbReference type="InterPro" id="IPR006439">
    <property type="entry name" value="HAD-SF_hydro_IA"/>
</dbReference>
<dbReference type="PANTHER" id="PTHR43434">
    <property type="entry name" value="PHOSPHOGLYCOLATE PHOSPHATASE"/>
    <property type="match status" value="1"/>
</dbReference>
<comment type="caution">
    <text evidence="2">The sequence shown here is derived from an EMBL/GenBank/DDBJ whole genome shotgun (WGS) entry which is preliminary data.</text>
</comment>
<dbReference type="GO" id="GO:0008967">
    <property type="term" value="F:phosphoglycolate phosphatase activity"/>
    <property type="evidence" value="ECO:0007669"/>
    <property type="project" value="TreeGrafter"/>
</dbReference>
<dbReference type="Proteomes" id="UP000289691">
    <property type="component" value="Unassembled WGS sequence"/>
</dbReference>
<dbReference type="InterPro" id="IPR036412">
    <property type="entry name" value="HAD-like_sf"/>
</dbReference>
<accession>A0A498L247</accession>
<dbReference type="Gene3D" id="3.40.50.1000">
    <property type="entry name" value="HAD superfamily/HAD-like"/>
    <property type="match status" value="1"/>
</dbReference>
<reference evidence="2 3" key="1">
    <citation type="submission" date="2019-01" db="EMBL/GenBank/DDBJ databases">
        <title>Halorientalis sp. F13-25 a new haloarchaeum isolated from hypersaline water.</title>
        <authorList>
            <person name="Ana D.-V."/>
            <person name="Cristina S.-P."/>
            <person name="Antonio V."/>
        </authorList>
    </citation>
    <scope>NUCLEOTIDE SEQUENCE [LARGE SCALE GENOMIC DNA]</scope>
    <source>
        <strain evidence="2 3">F13-25</strain>
    </source>
</reference>
<name>A0A498L247_9EURY</name>
<sequence>MTYDAVVFDKDGVIVEPTDRAVIREAIEDTFAAFGVPSPPLALVERFLDQGTARDVLEDRYDIDPKAFWNRREHTASRAQVDAVRRGEKTPYDDLSALSALSSRLGLVSNNQRMTVEFVLDHFDIDYFETAYGREPTLTGAARKKPSPHYLERALEDLEADTALYVGDSNVDIEAAHRAGIDSAFIRRPHREDYDLEREPTYELSTLTDLTDLVELAG</sequence>
<dbReference type="AlphaFoldDB" id="A0A498L247"/>
<dbReference type="NCBIfam" id="TIGR01549">
    <property type="entry name" value="HAD-SF-IA-v1"/>
    <property type="match status" value="1"/>
</dbReference>
<proteinExistence type="inferred from homology"/>
<keyword evidence="3" id="KW-1185">Reference proteome</keyword>
<dbReference type="GO" id="GO:0006281">
    <property type="term" value="P:DNA repair"/>
    <property type="evidence" value="ECO:0007669"/>
    <property type="project" value="TreeGrafter"/>
</dbReference>
<dbReference type="Pfam" id="PF00702">
    <property type="entry name" value="Hydrolase"/>
    <property type="match status" value="1"/>
</dbReference>
<dbReference type="EMBL" id="RDFA01000005">
    <property type="protein sequence ID" value="RXK47851.1"/>
    <property type="molecule type" value="Genomic_DNA"/>
</dbReference>